<organism evidence="3 4">
    <name type="scientific">Haliangium ochraceum (strain DSM 14365 / JCM 11303 / SMP-2)</name>
    <dbReference type="NCBI Taxonomy" id="502025"/>
    <lineage>
        <taxon>Bacteria</taxon>
        <taxon>Pseudomonadati</taxon>
        <taxon>Myxococcota</taxon>
        <taxon>Polyangia</taxon>
        <taxon>Haliangiales</taxon>
        <taxon>Kofleriaceae</taxon>
        <taxon>Haliangium</taxon>
    </lineage>
</organism>
<dbReference type="HOGENOM" id="CLU_1037336_0_0_7"/>
<feature type="chain" id="PRO_5003011368" description="Outer membrane beta-barrel domain-containing protein" evidence="2">
    <location>
        <begin position="27"/>
        <end position="268"/>
    </location>
</feature>
<evidence type="ECO:0000313" key="4">
    <source>
        <dbReference type="Proteomes" id="UP000001880"/>
    </source>
</evidence>
<dbReference type="STRING" id="502025.Hoch_3958"/>
<dbReference type="RefSeq" id="WP_012829056.1">
    <property type="nucleotide sequence ID" value="NC_013440.1"/>
</dbReference>
<dbReference type="eggNOG" id="ENOG5032PIH">
    <property type="taxonomic scope" value="Bacteria"/>
</dbReference>
<evidence type="ECO:0000256" key="2">
    <source>
        <dbReference type="SAM" id="SignalP"/>
    </source>
</evidence>
<evidence type="ECO:0000256" key="1">
    <source>
        <dbReference type="SAM" id="MobiDB-lite"/>
    </source>
</evidence>
<gene>
    <name evidence="3" type="ordered locus">Hoch_3958</name>
</gene>
<proteinExistence type="predicted"/>
<reference evidence="3 4" key="1">
    <citation type="journal article" date="2010" name="Stand. Genomic Sci.">
        <title>Complete genome sequence of Haliangium ochraceum type strain (SMP-2).</title>
        <authorList>
            <consortium name="US DOE Joint Genome Institute (JGI-PGF)"/>
            <person name="Ivanova N."/>
            <person name="Daum C."/>
            <person name="Lang E."/>
            <person name="Abt B."/>
            <person name="Kopitz M."/>
            <person name="Saunders E."/>
            <person name="Lapidus A."/>
            <person name="Lucas S."/>
            <person name="Glavina Del Rio T."/>
            <person name="Nolan M."/>
            <person name="Tice H."/>
            <person name="Copeland A."/>
            <person name="Cheng J.F."/>
            <person name="Chen F."/>
            <person name="Bruce D."/>
            <person name="Goodwin L."/>
            <person name="Pitluck S."/>
            <person name="Mavromatis K."/>
            <person name="Pati A."/>
            <person name="Mikhailova N."/>
            <person name="Chen A."/>
            <person name="Palaniappan K."/>
            <person name="Land M."/>
            <person name="Hauser L."/>
            <person name="Chang Y.J."/>
            <person name="Jeffries C.D."/>
            <person name="Detter J.C."/>
            <person name="Brettin T."/>
            <person name="Rohde M."/>
            <person name="Goker M."/>
            <person name="Bristow J."/>
            <person name="Markowitz V."/>
            <person name="Eisen J.A."/>
            <person name="Hugenholtz P."/>
            <person name="Kyrpides N.C."/>
            <person name="Klenk H.P."/>
        </authorList>
    </citation>
    <scope>NUCLEOTIDE SEQUENCE [LARGE SCALE GENOMIC DNA]</scope>
    <source>
        <strain evidence="4">DSM 14365 / CIP 107738 / JCM 11303 / AJ 13395 / SMP-2</strain>
    </source>
</reference>
<evidence type="ECO:0008006" key="5">
    <source>
        <dbReference type="Google" id="ProtNLM"/>
    </source>
</evidence>
<dbReference type="Proteomes" id="UP000001880">
    <property type="component" value="Chromosome"/>
</dbReference>
<dbReference type="InterPro" id="IPR030820">
    <property type="entry name" value="OMP_myx_plus_Proteobacteria"/>
</dbReference>
<feature type="region of interest" description="Disordered" evidence="1">
    <location>
        <begin position="25"/>
        <end position="64"/>
    </location>
</feature>
<dbReference type="OrthoDB" id="5495025at2"/>
<protein>
    <recommendedName>
        <fullName evidence="5">Outer membrane beta-barrel domain-containing protein</fullName>
    </recommendedName>
</protein>
<name>D0LI78_HALO1</name>
<feature type="compositionally biased region" description="Low complexity" evidence="1">
    <location>
        <begin position="29"/>
        <end position="54"/>
    </location>
</feature>
<keyword evidence="4" id="KW-1185">Reference proteome</keyword>
<accession>D0LI78</accession>
<dbReference type="EMBL" id="CP001804">
    <property type="protein sequence ID" value="ACY16457.1"/>
    <property type="molecule type" value="Genomic_DNA"/>
</dbReference>
<dbReference type="NCBIfam" id="TIGR04565">
    <property type="entry name" value="OMP_myx_plus"/>
    <property type="match status" value="1"/>
</dbReference>
<keyword evidence="2" id="KW-0732">Signal</keyword>
<feature type="signal peptide" evidence="2">
    <location>
        <begin position="1"/>
        <end position="26"/>
    </location>
</feature>
<evidence type="ECO:0000313" key="3">
    <source>
        <dbReference type="EMBL" id="ACY16457.1"/>
    </source>
</evidence>
<dbReference type="KEGG" id="hoh:Hoch_3958"/>
<sequence>MDTLRPVIAALALLLVQLAAVPGARAQDEQPPATAEAATDAATDAEAATDAAESAADDQEPGAVTDMARTTQICVDQAIANRLAVKRKRREAVDRLFVKQARHELSGFGGFYQSDLFSGTYVAGGSYTYHMTESTAVEFGAAYTRANADIIRAIEDGRASIIDDDNERTLLVESLLVWTPIYGKLRLGGVISRFDINAALGVGVVDAPTSRGAAGVAGFGMKLFLGRAVAFRIDVRNHVFRQELLDERFIVKDLAITSGLSLYLPLRN</sequence>
<dbReference type="AlphaFoldDB" id="D0LI78"/>